<accession>A0AAV6EE74</accession>
<dbReference type="AlphaFoldDB" id="A0AAV6EE74"/>
<evidence type="ECO:0000313" key="1">
    <source>
        <dbReference type="EMBL" id="KAB0610922.1"/>
    </source>
</evidence>
<organism evidence="1 2">
    <name type="scientific">Campylobacter hyointestinalis subsp. lawsonii</name>
    <dbReference type="NCBI Taxonomy" id="91353"/>
    <lineage>
        <taxon>Bacteria</taxon>
        <taxon>Pseudomonadati</taxon>
        <taxon>Campylobacterota</taxon>
        <taxon>Epsilonproteobacteria</taxon>
        <taxon>Campylobacterales</taxon>
        <taxon>Campylobacteraceae</taxon>
        <taxon>Campylobacter</taxon>
    </lineage>
</organism>
<dbReference type="EMBL" id="VZON01000012">
    <property type="protein sequence ID" value="KAB0610922.1"/>
    <property type="molecule type" value="Genomic_DNA"/>
</dbReference>
<evidence type="ECO:0000313" key="2">
    <source>
        <dbReference type="Proteomes" id="UP000423641"/>
    </source>
</evidence>
<reference evidence="1 2" key="1">
    <citation type="submission" date="2019-09" db="EMBL/GenBank/DDBJ databases">
        <title>Draft genome sequences of 48 bacterial type strains from the CCUG.</title>
        <authorList>
            <person name="Tunovic T."/>
            <person name="Pineiro-Iglesias B."/>
            <person name="Unosson C."/>
            <person name="Inganas E."/>
            <person name="Ohlen M."/>
            <person name="Cardew S."/>
            <person name="Jensie-Markopoulos S."/>
            <person name="Salva-Serra F."/>
            <person name="Jaen-Luchoro D."/>
            <person name="Karlsson R."/>
            <person name="Svensson-Stadler L."/>
            <person name="Chun J."/>
            <person name="Moore E."/>
        </authorList>
    </citation>
    <scope>NUCLEOTIDE SEQUENCE [LARGE SCALE GENOMIC DNA]</scope>
    <source>
        <strain evidence="1 2">CCUG 34538</strain>
    </source>
</reference>
<dbReference type="Proteomes" id="UP000423641">
    <property type="component" value="Unassembled WGS sequence"/>
</dbReference>
<comment type="caution">
    <text evidence="1">The sequence shown here is derived from an EMBL/GenBank/DDBJ whole genome shotgun (WGS) entry which is preliminary data.</text>
</comment>
<dbReference type="RefSeq" id="WP_112000794.1">
    <property type="nucleotide sequence ID" value="NZ_CP053828.1"/>
</dbReference>
<sequence>MKYFVANRSDGSGSRIFSLVNAMYLSNRFKNIGDFRFIWPNMVGLHKELGENFRGDKDGINVIGMSIEAKENIFNKNFIDKYFITNNDYKEANINEEINENQINTNPYSDNVIRERKCNNFLELEEKIRQSDKIFFPVGLGELDYLCQNEEELKEYKNSCRYCFQQIDFAPQIKQYIQKAQNDALNLGNFSAIHFRSGDIIHFYTSIRLEGNKSVYHATHASLILELIRKCLKDGDSKIVLFGDDTGACKEIVSIINNKNVIFADTLRPIEHISNAQSFYYDLIFNEYGYKTLWDKLSSCEICTLIKC</sequence>
<proteinExistence type="predicted"/>
<protein>
    <submittedName>
        <fullName evidence="1">Uncharacterized protein</fullName>
    </submittedName>
</protein>
<gene>
    <name evidence="1" type="ORF">F7P66_09010</name>
</gene>
<dbReference type="GeneID" id="56510272"/>
<name>A0AAV6EE74_CAMHY</name>